<dbReference type="RefSeq" id="XP_022460444.1">
    <property type="nucleotide sequence ID" value="XM_022601171.1"/>
</dbReference>
<organism evidence="2 3">
    <name type="scientific">Kuraishia capsulata CBS 1993</name>
    <dbReference type="NCBI Taxonomy" id="1382522"/>
    <lineage>
        <taxon>Eukaryota</taxon>
        <taxon>Fungi</taxon>
        <taxon>Dikarya</taxon>
        <taxon>Ascomycota</taxon>
        <taxon>Saccharomycotina</taxon>
        <taxon>Pichiomycetes</taxon>
        <taxon>Pichiales</taxon>
        <taxon>Pichiaceae</taxon>
        <taxon>Kuraishia</taxon>
    </lineage>
</organism>
<keyword evidence="3" id="KW-1185">Reference proteome</keyword>
<reference evidence="2" key="2">
    <citation type="submission" date="2014-02" db="EMBL/GenBank/DDBJ databases">
        <title>Complete DNA sequence of /Kuraishia capsulata/ illustrates novel genomic features among budding yeasts (/Saccharomycotina/).</title>
        <authorList>
            <person name="Morales L."/>
            <person name="Noel B."/>
            <person name="Porcel B."/>
            <person name="Marcet-Houben M."/>
            <person name="Hullo M-F."/>
            <person name="Sacerdot C."/>
            <person name="Tekaia F."/>
            <person name="Leh-Louis V."/>
            <person name="Despons L."/>
            <person name="Khanna V."/>
            <person name="Aury J-M."/>
            <person name="Barbe V."/>
            <person name="Couloux A."/>
            <person name="Labadie K."/>
            <person name="Pelletier E."/>
            <person name="Souciet J-L."/>
            <person name="Boekhout T."/>
            <person name="Gabaldon T."/>
            <person name="Wincker P."/>
            <person name="Dujon B."/>
        </authorList>
    </citation>
    <scope>NUCLEOTIDE SEQUENCE</scope>
    <source>
        <strain evidence="2">CBS 1993</strain>
    </source>
</reference>
<keyword evidence="1" id="KW-0472">Membrane</keyword>
<keyword evidence="1" id="KW-1133">Transmembrane helix</keyword>
<evidence type="ECO:0000313" key="2">
    <source>
        <dbReference type="EMBL" id="CDK28454.1"/>
    </source>
</evidence>
<dbReference type="OrthoDB" id="3981165at2759"/>
<protein>
    <submittedName>
        <fullName evidence="2">Uncharacterized protein</fullName>
    </submittedName>
</protein>
<dbReference type="Proteomes" id="UP000019384">
    <property type="component" value="Unassembled WGS sequence"/>
</dbReference>
<proteinExistence type="predicted"/>
<sequence length="500" mass="56732">MRSLRSAPRPLFSVGFPRLISRVEVACSRNYNGVRPASTIPDHGLEAGGINFPGHAKTASVQNGKLKKALPKDDSKGTSSFQLFERNYPDEIRLLKSFLASSKVDVQRLSKKDQSDLLNRFKIVSHFGKPSLHSKKPSLRSISTFCTLLKQDLSLFRYLAEARLTGSPFEKKVPEKEVPEKFLRDKDDFAPPVSAESETSFKYNTEERLEQLLNNTVAETTPKTLADDHGNILFKDVLSTSLPEASKSPRSKELHLSDTMEYLQAQIVPKVKRSDLQEDLSDINAERIRATYKKPITSELGADAGASFRSQETLDDFQEFLKSTQKDHEIKKEDRFRQQNAFEWSRSKSQSYPRLLEEGNFFTPRCIPKTLIPIKDVRSVGAFARADLLFPNTPSGRKEFLILVGRKKIVTQDNPLGNDSLPEDMFTIFGKMKHPEKFMKRVSRLQRRGWKLIGGGGPKEFLVFQRSLAVKRRLLTWVKSFVVFIGTASLSLFAVSFMFE</sequence>
<evidence type="ECO:0000313" key="3">
    <source>
        <dbReference type="Proteomes" id="UP000019384"/>
    </source>
</evidence>
<evidence type="ECO:0000256" key="1">
    <source>
        <dbReference type="SAM" id="Phobius"/>
    </source>
</evidence>
<name>W6MP52_9ASCO</name>
<dbReference type="AlphaFoldDB" id="W6MP52"/>
<dbReference type="HOGENOM" id="CLU_545205_0_0_1"/>
<dbReference type="GeneID" id="34521832"/>
<dbReference type="EMBL" id="HG793129">
    <property type="protein sequence ID" value="CDK28454.1"/>
    <property type="molecule type" value="Genomic_DNA"/>
</dbReference>
<feature type="transmembrane region" description="Helical" evidence="1">
    <location>
        <begin position="474"/>
        <end position="499"/>
    </location>
</feature>
<gene>
    <name evidence="2" type="ORF">KUCA_T00004436001</name>
</gene>
<reference evidence="2" key="1">
    <citation type="submission" date="2013-12" db="EMBL/GenBank/DDBJ databases">
        <authorList>
            <person name="Genoscope - CEA"/>
        </authorList>
    </citation>
    <scope>NUCLEOTIDE SEQUENCE</scope>
    <source>
        <strain evidence="2">CBS 1993</strain>
    </source>
</reference>
<accession>W6MP52</accession>
<keyword evidence="1" id="KW-0812">Transmembrane</keyword>